<accession>A0A832Z0I7</accession>
<dbReference type="GO" id="GO:0005254">
    <property type="term" value="F:chloride channel activity"/>
    <property type="evidence" value="ECO:0007669"/>
    <property type="project" value="UniProtKB-KW"/>
</dbReference>
<evidence type="ECO:0000313" key="12">
    <source>
        <dbReference type="Proteomes" id="UP000605805"/>
    </source>
</evidence>
<feature type="transmembrane region" description="Helical" evidence="10">
    <location>
        <begin position="29"/>
        <end position="54"/>
    </location>
</feature>
<keyword evidence="8" id="KW-0868">Chloride</keyword>
<dbReference type="Pfam" id="PF00654">
    <property type="entry name" value="Voltage_CLC"/>
    <property type="match status" value="1"/>
</dbReference>
<dbReference type="PANTHER" id="PTHR43427">
    <property type="entry name" value="CHLORIDE CHANNEL PROTEIN CLC-E"/>
    <property type="match status" value="1"/>
</dbReference>
<organism evidence="11 12">
    <name type="scientific">Ignisphaera aggregans</name>
    <dbReference type="NCBI Taxonomy" id="334771"/>
    <lineage>
        <taxon>Archaea</taxon>
        <taxon>Thermoproteota</taxon>
        <taxon>Thermoprotei</taxon>
        <taxon>Desulfurococcales</taxon>
        <taxon>Desulfurococcaceae</taxon>
        <taxon>Ignisphaera</taxon>
    </lineage>
</organism>
<dbReference type="PANTHER" id="PTHR43427:SF6">
    <property type="entry name" value="CHLORIDE CHANNEL PROTEIN CLC-E"/>
    <property type="match status" value="1"/>
</dbReference>
<evidence type="ECO:0000256" key="5">
    <source>
        <dbReference type="ARBA" id="ARBA00023065"/>
    </source>
</evidence>
<evidence type="ECO:0000256" key="8">
    <source>
        <dbReference type="ARBA" id="ARBA00023214"/>
    </source>
</evidence>
<protein>
    <recommendedName>
        <fullName evidence="13">Chloride channel protein</fullName>
    </recommendedName>
</protein>
<dbReference type="GO" id="GO:0034707">
    <property type="term" value="C:chloride channel complex"/>
    <property type="evidence" value="ECO:0007669"/>
    <property type="project" value="UniProtKB-KW"/>
</dbReference>
<keyword evidence="6 10" id="KW-0472">Membrane</keyword>
<evidence type="ECO:0000256" key="10">
    <source>
        <dbReference type="SAM" id="Phobius"/>
    </source>
</evidence>
<keyword evidence="3 10" id="KW-0812">Transmembrane</keyword>
<dbReference type="InterPro" id="IPR001807">
    <property type="entry name" value="ClC"/>
</dbReference>
<evidence type="ECO:0000256" key="6">
    <source>
        <dbReference type="ARBA" id="ARBA00023136"/>
    </source>
</evidence>
<evidence type="ECO:0000256" key="2">
    <source>
        <dbReference type="ARBA" id="ARBA00022448"/>
    </source>
</evidence>
<evidence type="ECO:0000313" key="11">
    <source>
        <dbReference type="EMBL" id="HIP57666.1"/>
    </source>
</evidence>
<keyword evidence="2" id="KW-0813">Transport</keyword>
<dbReference type="AlphaFoldDB" id="A0A832Z0I7"/>
<evidence type="ECO:0000256" key="3">
    <source>
        <dbReference type="ARBA" id="ARBA00022692"/>
    </source>
</evidence>
<comment type="caution">
    <text evidence="11">The sequence shown here is derived from an EMBL/GenBank/DDBJ whole genome shotgun (WGS) entry which is preliminary data.</text>
</comment>
<keyword evidence="7" id="KW-0869">Chloride channel</keyword>
<evidence type="ECO:0000256" key="7">
    <source>
        <dbReference type="ARBA" id="ARBA00023173"/>
    </source>
</evidence>
<keyword evidence="9" id="KW-0407">Ion channel</keyword>
<evidence type="ECO:0000256" key="1">
    <source>
        <dbReference type="ARBA" id="ARBA00004141"/>
    </source>
</evidence>
<keyword evidence="5" id="KW-0406">Ion transport</keyword>
<sequence length="192" mass="20887">MYIKLFHSVRKAFRLLDEKWRFRLSLRSVVGASVVAILGLFFPATLGSGVIYAVRLVVSSGERCEALDIELTQLLIVLVMLKIIVTIFSVGSGGSGGLFAPSIFIGSLLGLTIGITVGRYTSLPPSAFASHGMLLWCSYKNPIASSFMIAVMSKCYPLLIPALFTSLIASEMLRNNSLYEAQPLRRVAIVHS</sequence>
<dbReference type="InterPro" id="IPR014743">
    <property type="entry name" value="Cl-channel_core"/>
</dbReference>
<keyword evidence="4 10" id="KW-1133">Transmembrane helix</keyword>
<dbReference type="Proteomes" id="UP000605805">
    <property type="component" value="Unassembled WGS sequence"/>
</dbReference>
<feature type="transmembrane region" description="Helical" evidence="10">
    <location>
        <begin position="103"/>
        <end position="123"/>
    </location>
</feature>
<name>A0A832Z0I7_9CREN</name>
<reference evidence="11" key="1">
    <citation type="journal article" date="2020" name="ISME J.">
        <title>Gammaproteobacteria mediating utilization of methyl-, sulfur- and petroleum organic compounds in deep ocean hydrothermal plumes.</title>
        <authorList>
            <person name="Zhou Z."/>
            <person name="Liu Y."/>
            <person name="Pan J."/>
            <person name="Cron B.R."/>
            <person name="Toner B.M."/>
            <person name="Anantharaman K."/>
            <person name="Breier J.A."/>
            <person name="Dick G.J."/>
            <person name="Li M."/>
        </authorList>
    </citation>
    <scope>NUCLEOTIDE SEQUENCE</scope>
    <source>
        <strain evidence="11">SZUA-1435</strain>
    </source>
</reference>
<evidence type="ECO:0000256" key="4">
    <source>
        <dbReference type="ARBA" id="ARBA00022989"/>
    </source>
</evidence>
<dbReference type="EMBL" id="DQTV01000127">
    <property type="protein sequence ID" value="HIP57666.1"/>
    <property type="molecule type" value="Genomic_DNA"/>
</dbReference>
<evidence type="ECO:0008006" key="13">
    <source>
        <dbReference type="Google" id="ProtNLM"/>
    </source>
</evidence>
<comment type="subcellular location">
    <subcellularLocation>
        <location evidence="1">Membrane</location>
        <topology evidence="1">Multi-pass membrane protein</topology>
    </subcellularLocation>
</comment>
<dbReference type="Gene3D" id="1.10.3080.10">
    <property type="entry name" value="Clc chloride channel"/>
    <property type="match status" value="1"/>
</dbReference>
<gene>
    <name evidence="11" type="ORF">EYH02_06375</name>
</gene>
<evidence type="ECO:0000256" key="9">
    <source>
        <dbReference type="ARBA" id="ARBA00023303"/>
    </source>
</evidence>
<feature type="transmembrane region" description="Helical" evidence="10">
    <location>
        <begin position="74"/>
        <end position="91"/>
    </location>
</feature>
<dbReference type="SUPFAM" id="SSF81340">
    <property type="entry name" value="Clc chloride channel"/>
    <property type="match status" value="1"/>
</dbReference>
<proteinExistence type="predicted"/>
<dbReference type="InterPro" id="IPR050368">
    <property type="entry name" value="ClC-type_chloride_channel"/>
</dbReference>
<feature type="transmembrane region" description="Helical" evidence="10">
    <location>
        <begin position="143"/>
        <end position="169"/>
    </location>
</feature>